<dbReference type="Pfam" id="PF00056">
    <property type="entry name" value="Ldh_1_N"/>
    <property type="match status" value="1"/>
</dbReference>
<reference evidence="13" key="1">
    <citation type="submission" date="2015-07" db="EMBL/GenBank/DDBJ databases">
        <title>Draft genome sequence of the purine-degrading Gottschalkia purinilyticum DSM 1384 (formerly Clostridium purinilyticum).</title>
        <authorList>
            <person name="Poehlein A."/>
            <person name="Schiel-Bengelsdorf B."/>
            <person name="Bengelsdorf F.R."/>
            <person name="Daniel R."/>
            <person name="Duerre P."/>
        </authorList>
    </citation>
    <scope>NUCLEOTIDE SEQUENCE [LARGE SCALE GENOMIC DNA]</scope>
    <source>
        <strain evidence="13">DSM 1384</strain>
    </source>
</reference>
<feature type="domain" description="Lactate/malate dehydrogenase C-terminal" evidence="11">
    <location>
        <begin position="148"/>
        <end position="317"/>
    </location>
</feature>
<dbReference type="STRING" id="1503.CLPU_8c00110"/>
<sequence>MRKDIGNKVVVIGAGFVGTATAFTLVESGMVDDLILIDLNKKKAEGEVMDLNHGISFLSPINIKAGDYSDCANADIIIISAGVGIDSDETRLDLANKNSKIIKGIMKSIVEYTRTAIILVATNPPDILTYIAAKSVGYDETKVIGSGTVLDSSRFKYLLSKHCGINPRSIHAYILGEHGDSEVAAWSITNIAGTRVDHLCEMCQTYKTDCTGLPKDEIFGDVKNAAYEIISRKGETSYGIAFALRRIVEAILKNENAVLTISSQLKGEYGIKDVSLSVPTVVNRNGVGKILELPLDEDELKFLQESSEKLKEVINKVSI</sequence>
<evidence type="ECO:0000256" key="5">
    <source>
        <dbReference type="ARBA" id="ARBA00023027"/>
    </source>
</evidence>
<evidence type="ECO:0000256" key="9">
    <source>
        <dbReference type="PIRSR" id="PIRSR000102-3"/>
    </source>
</evidence>
<name>A0A0L0W9W9_GOTPU</name>
<feature type="binding site" evidence="7">
    <location>
        <position position="68"/>
    </location>
    <ligand>
        <name>NAD(+)</name>
        <dbReference type="ChEBI" id="CHEBI:57540"/>
    </ligand>
</feature>
<proteinExistence type="inferred from homology"/>
<dbReference type="Gene3D" id="3.90.110.10">
    <property type="entry name" value="Lactate dehydrogenase/glycoside hydrolase, family 4, C-terminal"/>
    <property type="match status" value="1"/>
</dbReference>
<dbReference type="OrthoDB" id="9802969at2"/>
<dbReference type="EMBL" id="LGSS01000008">
    <property type="protein sequence ID" value="KNF08246.1"/>
    <property type="molecule type" value="Genomic_DNA"/>
</dbReference>
<dbReference type="AlphaFoldDB" id="A0A0L0W9W9"/>
<dbReference type="NCBIfam" id="NF000824">
    <property type="entry name" value="PRK00066.1"/>
    <property type="match status" value="1"/>
</dbReference>
<dbReference type="UniPathway" id="UPA00554">
    <property type="reaction ID" value="UER00611"/>
</dbReference>
<comment type="pathway">
    <text evidence="1 7">Fermentation; pyruvate fermentation to lactate; (S)-lactate from pyruvate: step 1/1.</text>
</comment>
<dbReference type="SUPFAM" id="SSF51735">
    <property type="entry name" value="NAD(P)-binding Rossmann-fold domains"/>
    <property type="match status" value="1"/>
</dbReference>
<feature type="binding site" evidence="7">
    <location>
        <position position="91"/>
    </location>
    <ligand>
        <name>substrate</name>
    </ligand>
</feature>
<keyword evidence="5 7" id="KW-0520">NAD</keyword>
<dbReference type="PRINTS" id="PR00086">
    <property type="entry name" value="LLDHDRGNASE"/>
</dbReference>
<comment type="function">
    <text evidence="7">Catalyzes the conversion of lactate to pyruvate.</text>
</comment>
<feature type="binding site" evidence="7">
    <location>
        <position position="156"/>
    </location>
    <ligand>
        <name>beta-D-fructose 1,6-bisphosphate</name>
        <dbReference type="ChEBI" id="CHEBI:32966"/>
        <note>allosteric activator</note>
    </ligand>
</feature>
<feature type="binding site" evidence="7">
    <location>
        <begin position="123"/>
        <end position="126"/>
    </location>
    <ligand>
        <name>substrate</name>
    </ligand>
</feature>
<feature type="binding site" evidence="9">
    <location>
        <begin position="13"/>
        <end position="18"/>
    </location>
    <ligand>
        <name>NAD(+)</name>
        <dbReference type="ChEBI" id="CHEBI:57540"/>
    </ligand>
</feature>
<comment type="caution">
    <text evidence="12">The sequence shown here is derived from an EMBL/GenBank/DDBJ whole genome shotgun (WGS) entry which is preliminary data.</text>
</comment>
<comment type="caution">
    <text evidence="7">Lacks conserved residue(s) required for the propagation of feature annotation.</text>
</comment>
<keyword evidence="7" id="KW-0963">Cytoplasm</keyword>
<feature type="binding site" evidence="7">
    <location>
        <position position="171"/>
    </location>
    <ligand>
        <name>beta-D-fructose 1,6-bisphosphate</name>
        <dbReference type="ChEBI" id="CHEBI:32966"/>
        <note>allosteric activator</note>
    </ligand>
</feature>
<keyword evidence="7" id="KW-0021">Allosteric enzyme</keyword>
<dbReference type="InterPro" id="IPR036291">
    <property type="entry name" value="NAD(P)-bd_dom_sf"/>
</dbReference>
<feature type="binding site" evidence="7">
    <location>
        <begin position="121"/>
        <end position="123"/>
    </location>
    <ligand>
        <name>NAD(+)</name>
        <dbReference type="ChEBI" id="CHEBI:57540"/>
    </ligand>
</feature>
<dbReference type="InterPro" id="IPR015955">
    <property type="entry name" value="Lactate_DH/Glyco_Ohase_4_C"/>
</dbReference>
<protein>
    <recommendedName>
        <fullName evidence="3 7">L-lactate dehydrogenase</fullName>
        <shortName evidence="7">L-LDH</shortName>
        <ecNumber evidence="3 7">1.1.1.27</ecNumber>
    </recommendedName>
</protein>
<dbReference type="PIRSF" id="PIRSF000102">
    <property type="entry name" value="Lac_mal_DH"/>
    <property type="match status" value="1"/>
</dbReference>
<comment type="catalytic activity">
    <reaction evidence="6 7">
        <text>(S)-lactate + NAD(+) = pyruvate + NADH + H(+)</text>
        <dbReference type="Rhea" id="RHEA:23444"/>
        <dbReference type="ChEBI" id="CHEBI:15361"/>
        <dbReference type="ChEBI" id="CHEBI:15378"/>
        <dbReference type="ChEBI" id="CHEBI:16651"/>
        <dbReference type="ChEBI" id="CHEBI:57540"/>
        <dbReference type="ChEBI" id="CHEBI:57945"/>
        <dbReference type="EC" id="1.1.1.27"/>
    </reaction>
</comment>
<feature type="binding site" evidence="7">
    <location>
        <position position="17"/>
    </location>
    <ligand>
        <name>NAD(+)</name>
        <dbReference type="ChEBI" id="CHEBI:57540"/>
    </ligand>
</feature>
<feature type="binding site" evidence="7">
    <location>
        <begin position="151"/>
        <end position="154"/>
    </location>
    <ligand>
        <name>substrate</name>
    </ligand>
</feature>
<evidence type="ECO:0000256" key="1">
    <source>
        <dbReference type="ARBA" id="ARBA00004843"/>
    </source>
</evidence>
<accession>A0A0L0W9W9</accession>
<comment type="subunit">
    <text evidence="7">Homotetramer.</text>
</comment>
<keyword evidence="4 7" id="KW-0560">Oxidoreductase</keyword>
<evidence type="ECO:0000259" key="10">
    <source>
        <dbReference type="Pfam" id="PF00056"/>
    </source>
</evidence>
<feature type="binding site" evidence="9">
    <location>
        <position position="98"/>
    </location>
    <ligand>
        <name>NAD(+)</name>
        <dbReference type="ChEBI" id="CHEBI:57540"/>
    </ligand>
</feature>
<evidence type="ECO:0000256" key="8">
    <source>
        <dbReference type="PIRSR" id="PIRSR000102-1"/>
    </source>
</evidence>
<evidence type="ECO:0000256" key="6">
    <source>
        <dbReference type="ARBA" id="ARBA00049258"/>
    </source>
</evidence>
<feature type="active site" description="Proton acceptor" evidence="7 8">
    <location>
        <position position="178"/>
    </location>
</feature>
<evidence type="ECO:0000256" key="3">
    <source>
        <dbReference type="ARBA" id="ARBA00012967"/>
    </source>
</evidence>
<dbReference type="GO" id="GO:0004459">
    <property type="term" value="F:L-lactate dehydrogenase (NAD+) activity"/>
    <property type="evidence" value="ECO:0007669"/>
    <property type="project" value="UniProtKB-UniRule"/>
</dbReference>
<keyword evidence="13" id="KW-1185">Reference proteome</keyword>
<dbReference type="InterPro" id="IPR001557">
    <property type="entry name" value="L-lactate/malate_DH"/>
</dbReference>
<keyword evidence="7" id="KW-0597">Phosphoprotein</keyword>
<feature type="binding site" evidence="7 9">
    <location>
        <position position="38"/>
    </location>
    <ligand>
        <name>NAD(+)</name>
        <dbReference type="ChEBI" id="CHEBI:57540"/>
    </ligand>
</feature>
<evidence type="ECO:0000256" key="2">
    <source>
        <dbReference type="ARBA" id="ARBA00006054"/>
    </source>
</evidence>
<evidence type="ECO:0000313" key="12">
    <source>
        <dbReference type="EMBL" id="KNF08246.1"/>
    </source>
</evidence>
<dbReference type="PROSITE" id="PS00064">
    <property type="entry name" value="L_LDH"/>
    <property type="match status" value="1"/>
</dbReference>
<evidence type="ECO:0000259" key="11">
    <source>
        <dbReference type="Pfam" id="PF02866"/>
    </source>
</evidence>
<dbReference type="InterPro" id="IPR018177">
    <property type="entry name" value="L-lactate_DH_AS"/>
</dbReference>
<dbReference type="CDD" id="cd05292">
    <property type="entry name" value="LDH_2"/>
    <property type="match status" value="1"/>
</dbReference>
<dbReference type="InterPro" id="IPR022383">
    <property type="entry name" value="Lactate/malate_DH_C"/>
</dbReference>
<feature type="binding site" evidence="7">
    <location>
        <position position="43"/>
    </location>
    <ligand>
        <name>NAD(+)</name>
        <dbReference type="ChEBI" id="CHEBI:57540"/>
    </ligand>
</feature>
<dbReference type="GO" id="GO:0006096">
    <property type="term" value="P:glycolytic process"/>
    <property type="evidence" value="ECO:0007669"/>
    <property type="project" value="UniProtKB-UniRule"/>
</dbReference>
<dbReference type="InterPro" id="IPR001236">
    <property type="entry name" value="Lactate/malate_DH_N"/>
</dbReference>
<dbReference type="Pfam" id="PF02866">
    <property type="entry name" value="Ldh_1_C"/>
    <property type="match status" value="1"/>
</dbReference>
<dbReference type="PATRIC" id="fig|1503.3.peg.3148"/>
<dbReference type="SUPFAM" id="SSF56327">
    <property type="entry name" value="LDH C-terminal domain-like"/>
    <property type="match status" value="1"/>
</dbReference>
<dbReference type="GO" id="GO:0006089">
    <property type="term" value="P:lactate metabolic process"/>
    <property type="evidence" value="ECO:0007669"/>
    <property type="project" value="TreeGrafter"/>
</dbReference>
<dbReference type="Proteomes" id="UP000037267">
    <property type="component" value="Unassembled WGS sequence"/>
</dbReference>
<feature type="binding site" evidence="7">
    <location>
        <begin position="82"/>
        <end position="83"/>
    </location>
    <ligand>
        <name>NAD(+)</name>
        <dbReference type="ChEBI" id="CHEBI:57540"/>
    </ligand>
</feature>
<feature type="domain" description="Lactate/malate dehydrogenase N-terminal" evidence="10">
    <location>
        <begin position="8"/>
        <end position="145"/>
    </location>
</feature>
<dbReference type="InterPro" id="IPR011304">
    <property type="entry name" value="L-lactate_DH"/>
</dbReference>
<dbReference type="GO" id="GO:0005737">
    <property type="term" value="C:cytoplasm"/>
    <property type="evidence" value="ECO:0007669"/>
    <property type="project" value="UniProtKB-SubCell"/>
</dbReference>
<evidence type="ECO:0000256" key="4">
    <source>
        <dbReference type="ARBA" id="ARBA00023002"/>
    </source>
</evidence>
<dbReference type="PANTHER" id="PTHR43128">
    <property type="entry name" value="L-2-HYDROXYCARBOXYLATE DEHYDROGENASE (NAD(P)(+))"/>
    <property type="match status" value="1"/>
</dbReference>
<evidence type="ECO:0000256" key="7">
    <source>
        <dbReference type="HAMAP-Rule" id="MF_00488"/>
    </source>
</evidence>
<comment type="activity regulation">
    <text evidence="7">Allosterically activated by fructose 1,6-bisphosphate (FBP).</text>
</comment>
<feature type="binding site" evidence="7">
    <location>
        <position position="236"/>
    </location>
    <ligand>
        <name>substrate</name>
    </ligand>
</feature>
<comment type="subcellular location">
    <subcellularLocation>
        <location evidence="7">Cytoplasm</location>
    </subcellularLocation>
</comment>
<dbReference type="HAMAP" id="MF_00488">
    <property type="entry name" value="Lactate_dehydrog"/>
    <property type="match status" value="1"/>
</dbReference>
<dbReference type="EC" id="1.1.1.27" evidence="3 7"/>
<organism evidence="12 13">
    <name type="scientific">Gottschalkia purinilytica</name>
    <name type="common">Clostridium purinilyticum</name>
    <dbReference type="NCBI Taxonomy" id="1503"/>
    <lineage>
        <taxon>Bacteria</taxon>
        <taxon>Bacillati</taxon>
        <taxon>Bacillota</taxon>
        <taxon>Tissierellia</taxon>
        <taxon>Tissierellales</taxon>
        <taxon>Gottschalkiaceae</taxon>
        <taxon>Gottschalkia</taxon>
    </lineage>
</organism>
<dbReference type="NCBIfam" id="TIGR01771">
    <property type="entry name" value="L-LDH-NAD"/>
    <property type="match status" value="1"/>
</dbReference>
<evidence type="ECO:0000313" key="13">
    <source>
        <dbReference type="Proteomes" id="UP000037267"/>
    </source>
</evidence>
<comment type="similarity">
    <text evidence="2 7">Belongs to the LDH/MDH superfamily. LDH family.</text>
</comment>
<dbReference type="RefSeq" id="WP_050355350.1">
    <property type="nucleotide sequence ID" value="NZ_LGSS01000008.1"/>
</dbReference>
<feature type="binding site" evidence="7">
    <location>
        <position position="146"/>
    </location>
    <ligand>
        <name>NAD(+)</name>
        <dbReference type="ChEBI" id="CHEBI:57540"/>
    </ligand>
</feature>
<dbReference type="Gene3D" id="3.40.50.720">
    <property type="entry name" value="NAD(P)-binding Rossmann-like Domain"/>
    <property type="match status" value="1"/>
</dbReference>
<gene>
    <name evidence="7 12" type="primary">ldh</name>
    <name evidence="12" type="ORF">CLPU_8c00110</name>
</gene>
<feature type="modified residue" description="Phosphotyrosine" evidence="7">
    <location>
        <position position="227"/>
    </location>
</feature>
<dbReference type="PANTHER" id="PTHR43128:SF16">
    <property type="entry name" value="L-LACTATE DEHYDROGENASE"/>
    <property type="match status" value="1"/>
</dbReference>